<dbReference type="AlphaFoldDB" id="A0A502FJN0"/>
<organism evidence="2 3">
    <name type="scientific">Sphingomonas glacialis</name>
    <dbReference type="NCBI Taxonomy" id="658225"/>
    <lineage>
        <taxon>Bacteria</taxon>
        <taxon>Pseudomonadati</taxon>
        <taxon>Pseudomonadota</taxon>
        <taxon>Alphaproteobacteria</taxon>
        <taxon>Sphingomonadales</taxon>
        <taxon>Sphingomonadaceae</taxon>
        <taxon>Sphingomonas</taxon>
    </lineage>
</organism>
<reference evidence="2 3" key="1">
    <citation type="journal article" date="2019" name="Environ. Microbiol.">
        <title>Species interactions and distinct microbial communities in high Arctic permafrost affected cryosols are associated with the CH4 and CO2 gas fluxes.</title>
        <authorList>
            <person name="Altshuler I."/>
            <person name="Hamel J."/>
            <person name="Turney S."/>
            <person name="Magnuson E."/>
            <person name="Levesque R."/>
            <person name="Greer C."/>
            <person name="Whyte L.G."/>
        </authorList>
    </citation>
    <scope>NUCLEOTIDE SEQUENCE [LARGE SCALE GENOMIC DNA]</scope>
    <source>
        <strain evidence="2 3">E6.1</strain>
    </source>
</reference>
<feature type="region of interest" description="Disordered" evidence="1">
    <location>
        <begin position="38"/>
        <end position="74"/>
    </location>
</feature>
<accession>A0A502FJN0</accession>
<keyword evidence="3" id="KW-1185">Reference proteome</keyword>
<dbReference type="Proteomes" id="UP000319931">
    <property type="component" value="Unassembled WGS sequence"/>
</dbReference>
<protein>
    <submittedName>
        <fullName evidence="2">Uncharacterized protein</fullName>
    </submittedName>
</protein>
<evidence type="ECO:0000313" key="2">
    <source>
        <dbReference type="EMBL" id="TPG49688.1"/>
    </source>
</evidence>
<dbReference type="EMBL" id="RCZC01000006">
    <property type="protein sequence ID" value="TPG49688.1"/>
    <property type="molecule type" value="Genomic_DNA"/>
</dbReference>
<comment type="caution">
    <text evidence="2">The sequence shown here is derived from an EMBL/GenBank/DDBJ whole genome shotgun (WGS) entry which is preliminary data.</text>
</comment>
<evidence type="ECO:0000256" key="1">
    <source>
        <dbReference type="SAM" id="MobiDB-lite"/>
    </source>
</evidence>
<evidence type="ECO:0000313" key="3">
    <source>
        <dbReference type="Proteomes" id="UP000319931"/>
    </source>
</evidence>
<sequence length="74" mass="8002">MRGALEISLSLWERSFGSAMPPAWPEQRGALFTRNWARSAQPSGKGEGSAPYWRVPPSPDLAALGHPLPKGEGM</sequence>
<proteinExistence type="predicted"/>
<gene>
    <name evidence="2" type="ORF">EAH76_17505</name>
</gene>
<name>A0A502FJN0_9SPHN</name>